<proteinExistence type="predicted"/>
<gene>
    <name evidence="1" type="ORF">UFOPK4098_00491</name>
</gene>
<protein>
    <submittedName>
        <fullName evidence="1">Unannotated protein</fullName>
    </submittedName>
</protein>
<dbReference type="EMBL" id="CAFBPN010000015">
    <property type="protein sequence ID" value="CAB5014536.1"/>
    <property type="molecule type" value="Genomic_DNA"/>
</dbReference>
<dbReference type="InterPro" id="IPR054333">
    <property type="entry name" value="REase-ARP-assoc"/>
</dbReference>
<dbReference type="AlphaFoldDB" id="A0A6J7QBJ4"/>
<sequence length="327" mass="36658">MAKVKDFIAIERERAGAWKLASTTVDPQAKVAAPYVAKIGAGANRPHYDFCLPPEFAYLSLLPEVRDIAIPMFKKLGISWHKGIGDGPSNHLLSSQVQCVNALGQMVKDPTRIIAAFGPLVGTTKVEEIEPGHYLTFEYIGEEDLLNEAVNGKRVRGANCTSVDAAFVHTNNQGKRELILIEWKYTEKYAKRPDTPEKDEERRRRYENLLAEPDSPINLLVPLKELLQDPIYQLMRQQLLARQLEKSGAHNKVDRVIVLHIDSTGNTAYQKSVFGVKTRELGTTVHEVWSKLLKSESGFMQVDSSIFLDPKITSAEYALRYDPNPSA</sequence>
<evidence type="ECO:0000313" key="1">
    <source>
        <dbReference type="EMBL" id="CAB5014536.1"/>
    </source>
</evidence>
<organism evidence="1">
    <name type="scientific">freshwater metagenome</name>
    <dbReference type="NCBI Taxonomy" id="449393"/>
    <lineage>
        <taxon>unclassified sequences</taxon>
        <taxon>metagenomes</taxon>
        <taxon>ecological metagenomes</taxon>
    </lineage>
</organism>
<name>A0A6J7QBJ4_9ZZZZ</name>
<accession>A0A6J7QBJ4</accession>
<reference evidence="1" key="1">
    <citation type="submission" date="2020-05" db="EMBL/GenBank/DDBJ databases">
        <authorList>
            <person name="Chiriac C."/>
            <person name="Salcher M."/>
            <person name="Ghai R."/>
            <person name="Kavagutti S V."/>
        </authorList>
    </citation>
    <scope>NUCLEOTIDE SEQUENCE</scope>
</reference>
<dbReference type="Pfam" id="PF22558">
    <property type="entry name" value="REase-ARP"/>
    <property type="match status" value="1"/>
</dbReference>